<reference evidence="3 4" key="1">
    <citation type="journal article" date="2007" name="Nature">
        <title>Evolution of genes and genomes on the Drosophila phylogeny.</title>
        <authorList>
            <consortium name="Drosophila 12 Genomes Consortium"/>
            <person name="Clark A.G."/>
            <person name="Eisen M.B."/>
            <person name="Smith D.R."/>
            <person name="Bergman C.M."/>
            <person name="Oliver B."/>
            <person name="Markow T.A."/>
            <person name="Kaufman T.C."/>
            <person name="Kellis M."/>
            <person name="Gelbart W."/>
            <person name="Iyer V.N."/>
            <person name="Pollard D.A."/>
            <person name="Sackton T.B."/>
            <person name="Larracuente A.M."/>
            <person name="Singh N.D."/>
            <person name="Abad J.P."/>
            <person name="Abt D.N."/>
            <person name="Adryan B."/>
            <person name="Aguade M."/>
            <person name="Akashi H."/>
            <person name="Anderson W.W."/>
            <person name="Aquadro C.F."/>
            <person name="Ardell D.H."/>
            <person name="Arguello R."/>
            <person name="Artieri C.G."/>
            <person name="Barbash D.A."/>
            <person name="Barker D."/>
            <person name="Barsanti P."/>
            <person name="Batterham P."/>
            <person name="Batzoglou S."/>
            <person name="Begun D."/>
            <person name="Bhutkar A."/>
            <person name="Blanco E."/>
            <person name="Bosak S.A."/>
            <person name="Bradley R.K."/>
            <person name="Brand A.D."/>
            <person name="Brent M.R."/>
            <person name="Brooks A.N."/>
            <person name="Brown R.H."/>
            <person name="Butlin R.K."/>
            <person name="Caggese C."/>
            <person name="Calvi B.R."/>
            <person name="Bernardo de Carvalho A."/>
            <person name="Caspi A."/>
            <person name="Castrezana S."/>
            <person name="Celniker S.E."/>
            <person name="Chang J.L."/>
            <person name="Chapple C."/>
            <person name="Chatterji S."/>
            <person name="Chinwalla A."/>
            <person name="Civetta A."/>
            <person name="Clifton S.W."/>
            <person name="Comeron J.M."/>
            <person name="Costello J.C."/>
            <person name="Coyne J.A."/>
            <person name="Daub J."/>
            <person name="David R.G."/>
            <person name="Delcher A.L."/>
            <person name="Delehaunty K."/>
            <person name="Do C.B."/>
            <person name="Ebling H."/>
            <person name="Edwards K."/>
            <person name="Eickbush T."/>
            <person name="Evans J.D."/>
            <person name="Filipski A."/>
            <person name="Findeiss S."/>
            <person name="Freyhult E."/>
            <person name="Fulton L."/>
            <person name="Fulton R."/>
            <person name="Garcia A.C."/>
            <person name="Gardiner A."/>
            <person name="Garfield D.A."/>
            <person name="Garvin B.E."/>
            <person name="Gibson G."/>
            <person name="Gilbert D."/>
            <person name="Gnerre S."/>
            <person name="Godfrey J."/>
            <person name="Good R."/>
            <person name="Gotea V."/>
            <person name="Gravely B."/>
            <person name="Greenberg A.J."/>
            <person name="Griffiths-Jones S."/>
            <person name="Gross S."/>
            <person name="Guigo R."/>
            <person name="Gustafson E.A."/>
            <person name="Haerty W."/>
            <person name="Hahn M.W."/>
            <person name="Halligan D.L."/>
            <person name="Halpern A.L."/>
            <person name="Halter G.M."/>
            <person name="Han M.V."/>
            <person name="Heger A."/>
            <person name="Hillier L."/>
            <person name="Hinrichs A.S."/>
            <person name="Holmes I."/>
            <person name="Hoskins R.A."/>
            <person name="Hubisz M.J."/>
            <person name="Hultmark D."/>
            <person name="Huntley M.A."/>
            <person name="Jaffe D.B."/>
            <person name="Jagadeeshan S."/>
            <person name="Jeck W.R."/>
            <person name="Johnson J."/>
            <person name="Jones C.D."/>
            <person name="Jordan W.C."/>
            <person name="Karpen G.H."/>
            <person name="Kataoka E."/>
            <person name="Keightley P.D."/>
            <person name="Kheradpour P."/>
            <person name="Kirkness E.F."/>
            <person name="Koerich L.B."/>
            <person name="Kristiansen K."/>
            <person name="Kudrna D."/>
            <person name="Kulathinal R.J."/>
            <person name="Kumar S."/>
            <person name="Kwok R."/>
            <person name="Lander E."/>
            <person name="Langley C.H."/>
            <person name="Lapoint R."/>
            <person name="Lazzaro B.P."/>
            <person name="Lee S.J."/>
            <person name="Levesque L."/>
            <person name="Li R."/>
            <person name="Lin C.F."/>
            <person name="Lin M.F."/>
            <person name="Lindblad-Toh K."/>
            <person name="Llopart A."/>
            <person name="Long M."/>
            <person name="Low L."/>
            <person name="Lozovsky E."/>
            <person name="Lu J."/>
            <person name="Luo M."/>
            <person name="Machado C.A."/>
            <person name="Makalowski W."/>
            <person name="Marzo M."/>
            <person name="Matsuda M."/>
            <person name="Matzkin L."/>
            <person name="McAllister B."/>
            <person name="McBride C.S."/>
            <person name="McKernan B."/>
            <person name="McKernan K."/>
            <person name="Mendez-Lago M."/>
            <person name="Minx P."/>
            <person name="Mollenhauer M.U."/>
            <person name="Montooth K."/>
            <person name="Mount S.M."/>
            <person name="Mu X."/>
            <person name="Myers E."/>
            <person name="Negre B."/>
            <person name="Newfeld S."/>
            <person name="Nielsen R."/>
            <person name="Noor M.A."/>
            <person name="O'Grady P."/>
            <person name="Pachter L."/>
            <person name="Papaceit M."/>
            <person name="Parisi M.J."/>
            <person name="Parisi M."/>
            <person name="Parts L."/>
            <person name="Pedersen J.S."/>
            <person name="Pesole G."/>
            <person name="Phillippy A.M."/>
            <person name="Ponting C.P."/>
            <person name="Pop M."/>
            <person name="Porcelli D."/>
            <person name="Powell J.R."/>
            <person name="Prohaska S."/>
            <person name="Pruitt K."/>
            <person name="Puig M."/>
            <person name="Quesneville H."/>
            <person name="Ram K.R."/>
            <person name="Rand D."/>
            <person name="Rasmussen M.D."/>
            <person name="Reed L.K."/>
            <person name="Reenan R."/>
            <person name="Reily A."/>
            <person name="Remington K.A."/>
            <person name="Rieger T.T."/>
            <person name="Ritchie M.G."/>
            <person name="Robin C."/>
            <person name="Rogers Y.H."/>
            <person name="Rohde C."/>
            <person name="Rozas J."/>
            <person name="Rubenfield M.J."/>
            <person name="Ruiz A."/>
            <person name="Russo S."/>
            <person name="Salzberg S.L."/>
            <person name="Sanchez-Gracia A."/>
            <person name="Saranga D.J."/>
            <person name="Sato H."/>
            <person name="Schaeffer S.W."/>
            <person name="Schatz M.C."/>
            <person name="Schlenke T."/>
            <person name="Schwartz R."/>
            <person name="Segarra C."/>
            <person name="Singh R.S."/>
            <person name="Sirot L."/>
            <person name="Sirota M."/>
            <person name="Sisneros N.B."/>
            <person name="Smith C.D."/>
            <person name="Smith T.F."/>
            <person name="Spieth J."/>
            <person name="Stage D.E."/>
            <person name="Stark A."/>
            <person name="Stephan W."/>
            <person name="Strausberg R.L."/>
            <person name="Strempel S."/>
            <person name="Sturgill D."/>
            <person name="Sutton G."/>
            <person name="Sutton G.G."/>
            <person name="Tao W."/>
            <person name="Teichmann S."/>
            <person name="Tobari Y.N."/>
            <person name="Tomimura Y."/>
            <person name="Tsolas J.M."/>
            <person name="Valente V.L."/>
            <person name="Venter E."/>
            <person name="Venter J.C."/>
            <person name="Vicario S."/>
            <person name="Vieira F.G."/>
            <person name="Vilella A.J."/>
            <person name="Villasante A."/>
            <person name="Walenz B."/>
            <person name="Wang J."/>
            <person name="Wasserman M."/>
            <person name="Watts T."/>
            <person name="Wilson D."/>
            <person name="Wilson R.K."/>
            <person name="Wing R.A."/>
            <person name="Wolfner M.F."/>
            <person name="Wong A."/>
            <person name="Wong G.K."/>
            <person name="Wu C.I."/>
            <person name="Wu G."/>
            <person name="Yamamoto D."/>
            <person name="Yang H.P."/>
            <person name="Yang S.P."/>
            <person name="Yorke J.A."/>
            <person name="Yoshida K."/>
            <person name="Zdobnov E."/>
            <person name="Zhang P."/>
            <person name="Zhang Y."/>
            <person name="Zimin A.V."/>
            <person name="Baldwin J."/>
            <person name="Abdouelleil A."/>
            <person name="Abdulkadir J."/>
            <person name="Abebe A."/>
            <person name="Abera B."/>
            <person name="Abreu J."/>
            <person name="Acer S.C."/>
            <person name="Aftuck L."/>
            <person name="Alexander A."/>
            <person name="An P."/>
            <person name="Anderson E."/>
            <person name="Anderson S."/>
            <person name="Arachi H."/>
            <person name="Azer M."/>
            <person name="Bachantsang P."/>
            <person name="Barry A."/>
            <person name="Bayul T."/>
            <person name="Berlin A."/>
            <person name="Bessette D."/>
            <person name="Bloom T."/>
            <person name="Blye J."/>
            <person name="Boguslavskiy L."/>
            <person name="Bonnet C."/>
            <person name="Boukhgalter B."/>
            <person name="Bourzgui I."/>
            <person name="Brown A."/>
            <person name="Cahill P."/>
            <person name="Channer S."/>
            <person name="Cheshatsang Y."/>
            <person name="Chuda L."/>
            <person name="Citroen M."/>
            <person name="Collymore A."/>
            <person name="Cooke P."/>
            <person name="Costello M."/>
            <person name="D'Aco K."/>
            <person name="Daza R."/>
            <person name="De Haan G."/>
            <person name="DeGray S."/>
            <person name="DeMaso C."/>
            <person name="Dhargay N."/>
            <person name="Dooley K."/>
            <person name="Dooley E."/>
            <person name="Doricent M."/>
            <person name="Dorje P."/>
            <person name="Dorjee K."/>
            <person name="Dupes A."/>
            <person name="Elong R."/>
            <person name="Falk J."/>
            <person name="Farina A."/>
            <person name="Faro S."/>
            <person name="Ferguson D."/>
            <person name="Fisher S."/>
            <person name="Foley C.D."/>
            <person name="Franke A."/>
            <person name="Friedrich D."/>
            <person name="Gadbois L."/>
            <person name="Gearin G."/>
            <person name="Gearin C.R."/>
            <person name="Giannoukos G."/>
            <person name="Goode T."/>
            <person name="Graham J."/>
            <person name="Grandbois E."/>
            <person name="Grewal S."/>
            <person name="Gyaltsen K."/>
            <person name="Hafez N."/>
            <person name="Hagos B."/>
            <person name="Hall J."/>
            <person name="Henson C."/>
            <person name="Hollinger A."/>
            <person name="Honan T."/>
            <person name="Huard M.D."/>
            <person name="Hughes L."/>
            <person name="Hurhula B."/>
            <person name="Husby M.E."/>
            <person name="Kamat A."/>
            <person name="Kanga B."/>
            <person name="Kashin S."/>
            <person name="Khazanovich D."/>
            <person name="Kisner P."/>
            <person name="Lance K."/>
            <person name="Lara M."/>
            <person name="Lee W."/>
            <person name="Lennon N."/>
            <person name="Letendre F."/>
            <person name="LeVine R."/>
            <person name="Lipovsky A."/>
            <person name="Liu X."/>
            <person name="Liu J."/>
            <person name="Liu S."/>
            <person name="Lokyitsang T."/>
            <person name="Lokyitsang Y."/>
            <person name="Lubonja R."/>
            <person name="Lui A."/>
            <person name="MacDonald P."/>
            <person name="Magnisalis V."/>
            <person name="Maru K."/>
            <person name="Matthews C."/>
            <person name="McCusker W."/>
            <person name="McDonough S."/>
            <person name="Mehta T."/>
            <person name="Meldrim J."/>
            <person name="Meneus L."/>
            <person name="Mihai O."/>
            <person name="Mihalev A."/>
            <person name="Mihova T."/>
            <person name="Mittelman R."/>
            <person name="Mlenga V."/>
            <person name="Montmayeur A."/>
            <person name="Mulrain L."/>
            <person name="Navidi A."/>
            <person name="Naylor J."/>
            <person name="Negash T."/>
            <person name="Nguyen T."/>
            <person name="Nguyen N."/>
            <person name="Nicol R."/>
            <person name="Norbu C."/>
            <person name="Norbu N."/>
            <person name="Novod N."/>
            <person name="O'Neill B."/>
            <person name="Osman S."/>
            <person name="Markiewicz E."/>
            <person name="Oyono O.L."/>
            <person name="Patti C."/>
            <person name="Phunkhang P."/>
            <person name="Pierre F."/>
            <person name="Priest M."/>
            <person name="Raghuraman S."/>
            <person name="Rege F."/>
            <person name="Reyes R."/>
            <person name="Rise C."/>
            <person name="Rogov P."/>
            <person name="Ross K."/>
            <person name="Ryan E."/>
            <person name="Settipalli S."/>
            <person name="Shea T."/>
            <person name="Sherpa N."/>
            <person name="Shi L."/>
            <person name="Shih D."/>
            <person name="Sparrow T."/>
            <person name="Spaulding J."/>
            <person name="Stalker J."/>
            <person name="Stange-Thomann N."/>
            <person name="Stavropoulos S."/>
            <person name="Stone C."/>
            <person name="Strader C."/>
            <person name="Tesfaye S."/>
            <person name="Thomson T."/>
            <person name="Thoulutsang Y."/>
            <person name="Thoulutsang D."/>
            <person name="Topham K."/>
            <person name="Topping I."/>
            <person name="Tsamla T."/>
            <person name="Vassiliev H."/>
            <person name="Vo A."/>
            <person name="Wangchuk T."/>
            <person name="Wangdi T."/>
            <person name="Weiand M."/>
            <person name="Wilkinson J."/>
            <person name="Wilson A."/>
            <person name="Yadav S."/>
            <person name="Young G."/>
            <person name="Yu Q."/>
            <person name="Zembek L."/>
            <person name="Zhong D."/>
            <person name="Zimmer A."/>
            <person name="Zwirko Z."/>
            <person name="Jaffe D.B."/>
            <person name="Alvarez P."/>
            <person name="Brockman W."/>
            <person name="Butler J."/>
            <person name="Chin C."/>
            <person name="Gnerre S."/>
            <person name="Grabherr M."/>
            <person name="Kleber M."/>
            <person name="Mauceli E."/>
            <person name="MacCallum I."/>
        </authorList>
    </citation>
    <scope>NUCLEOTIDE SEQUENCE [LARGE SCALE GENOMIC DNA]</scope>
    <source>
        <strain evidence="4">Tucson 14024-0371.13</strain>
    </source>
</reference>
<dbReference type="GO" id="GO:0005576">
    <property type="term" value="C:extracellular region"/>
    <property type="evidence" value="ECO:0007669"/>
    <property type="project" value="EnsemblMetazoa"/>
</dbReference>
<feature type="signal peptide" evidence="2">
    <location>
        <begin position="1"/>
        <end position="23"/>
    </location>
</feature>
<organism evidence="3 4">
    <name type="scientific">Drosophila ananassae</name>
    <name type="common">Fruit fly</name>
    <dbReference type="NCBI Taxonomy" id="7217"/>
    <lineage>
        <taxon>Eukaryota</taxon>
        <taxon>Metazoa</taxon>
        <taxon>Ecdysozoa</taxon>
        <taxon>Arthropoda</taxon>
        <taxon>Hexapoda</taxon>
        <taxon>Insecta</taxon>
        <taxon>Pterygota</taxon>
        <taxon>Neoptera</taxon>
        <taxon>Endopterygota</taxon>
        <taxon>Diptera</taxon>
        <taxon>Brachycera</taxon>
        <taxon>Muscomorpha</taxon>
        <taxon>Ephydroidea</taxon>
        <taxon>Drosophilidae</taxon>
        <taxon>Drosophila</taxon>
        <taxon>Sophophora</taxon>
    </lineage>
</organism>
<dbReference type="GO" id="GO:0007619">
    <property type="term" value="P:courtship behavior"/>
    <property type="evidence" value="ECO:0007669"/>
    <property type="project" value="EnsemblMetazoa"/>
</dbReference>
<accession>A0A0P9C514</accession>
<keyword evidence="4" id="KW-1185">Reference proteome</keyword>
<name>A0A0P9C514_DROAN</name>
<feature type="region of interest" description="Disordered" evidence="1">
    <location>
        <begin position="62"/>
        <end position="93"/>
    </location>
</feature>
<keyword evidence="2" id="KW-0732">Signal</keyword>
<dbReference type="GO" id="GO:0035274">
    <property type="term" value="F:diphenyl phthalate binding"/>
    <property type="evidence" value="ECO:0007669"/>
    <property type="project" value="EnsemblMetazoa"/>
</dbReference>
<evidence type="ECO:0000313" key="4">
    <source>
        <dbReference type="Proteomes" id="UP000007801"/>
    </source>
</evidence>
<dbReference type="AlphaFoldDB" id="A0A0P9C514"/>
<proteinExistence type="predicted"/>
<gene>
    <name evidence="3" type="primary">Dana\Obp76a</name>
    <name evidence="3" type="synonym">Dana\GF10723</name>
    <name evidence="3" type="synonym">dana_GLEANR_10681</name>
    <name evidence="3" type="synonym">DanaObp76a</name>
    <name evidence="3" type="synonym">Obp76a</name>
    <name evidence="3" type="ORF">GF10723</name>
</gene>
<dbReference type="GO" id="GO:0042048">
    <property type="term" value="P:olfactory behavior"/>
    <property type="evidence" value="ECO:0007669"/>
    <property type="project" value="EnsemblMetazoa"/>
</dbReference>
<dbReference type="GO" id="GO:0035275">
    <property type="term" value="F:dibutyl phthalate binding"/>
    <property type="evidence" value="ECO:0007669"/>
    <property type="project" value="EnsemblMetazoa"/>
</dbReference>
<evidence type="ECO:0000256" key="1">
    <source>
        <dbReference type="SAM" id="MobiDB-lite"/>
    </source>
</evidence>
<dbReference type="OrthoDB" id="6610259at2759"/>
<sequence>MNQWVIAIILQAMGLLLRDPVSAMTMDQFTTSLDTLRAGCAPKFKIEPATLDRLRMGDFSQEATQDVMTKTTRTRARKSTKPPSAWGRTARES</sequence>
<dbReference type="Proteomes" id="UP000007801">
    <property type="component" value="Unassembled WGS sequence"/>
</dbReference>
<dbReference type="GO" id="GO:0007608">
    <property type="term" value="P:sensory perception of smell"/>
    <property type="evidence" value="ECO:0007669"/>
    <property type="project" value="EnsemblMetazoa"/>
</dbReference>
<protein>
    <submittedName>
        <fullName evidence="3">Odorant-binding protein 76a, isoform B</fullName>
    </submittedName>
</protein>
<dbReference type="GO" id="GO:0019236">
    <property type="term" value="P:response to pheromone"/>
    <property type="evidence" value="ECO:0007669"/>
    <property type="project" value="EnsemblMetazoa"/>
</dbReference>
<feature type="chain" id="PRO_5006155766" evidence="2">
    <location>
        <begin position="24"/>
        <end position="93"/>
    </location>
</feature>
<dbReference type="EMBL" id="CH902618">
    <property type="protein sequence ID" value="KPU78818.1"/>
    <property type="molecule type" value="Genomic_DNA"/>
</dbReference>
<evidence type="ECO:0000313" key="3">
    <source>
        <dbReference type="EMBL" id="KPU78818.1"/>
    </source>
</evidence>
<dbReference type="GO" id="GO:0005550">
    <property type="term" value="F:pheromone binding"/>
    <property type="evidence" value="ECO:0007669"/>
    <property type="project" value="EnsemblMetazoa"/>
</dbReference>
<evidence type="ECO:0000256" key="2">
    <source>
        <dbReference type="SAM" id="SignalP"/>
    </source>
</evidence>